<dbReference type="SUPFAM" id="SSF52540">
    <property type="entry name" value="P-loop containing nucleoside triphosphate hydrolases"/>
    <property type="match status" value="1"/>
</dbReference>
<feature type="compositionally biased region" description="Basic and acidic residues" evidence="9">
    <location>
        <begin position="884"/>
        <end position="903"/>
    </location>
</feature>
<dbReference type="InterPro" id="IPR036961">
    <property type="entry name" value="Kinesin_motor_dom_sf"/>
</dbReference>
<dbReference type="Gene3D" id="1.10.418.10">
    <property type="entry name" value="Calponin-like domain"/>
    <property type="match status" value="1"/>
</dbReference>
<evidence type="ECO:0000256" key="2">
    <source>
        <dbReference type="ARBA" id="ARBA00022701"/>
    </source>
</evidence>
<feature type="coiled-coil region" evidence="8">
    <location>
        <begin position="819"/>
        <end position="860"/>
    </location>
</feature>
<evidence type="ECO:0000313" key="12">
    <source>
        <dbReference type="EMBL" id="JAC76327.1"/>
    </source>
</evidence>
<organism evidence="12">
    <name type="scientific">Tetraselmis sp. GSL018</name>
    <dbReference type="NCBI Taxonomy" id="582737"/>
    <lineage>
        <taxon>Eukaryota</taxon>
        <taxon>Viridiplantae</taxon>
        <taxon>Chlorophyta</taxon>
        <taxon>core chlorophytes</taxon>
        <taxon>Chlorodendrophyceae</taxon>
        <taxon>Chlorodendrales</taxon>
        <taxon>Chlorodendraceae</taxon>
        <taxon>Tetraselmis</taxon>
    </lineage>
</organism>
<feature type="region of interest" description="Disordered" evidence="9">
    <location>
        <begin position="371"/>
        <end position="393"/>
    </location>
</feature>
<dbReference type="PANTHER" id="PTHR47972:SF28">
    <property type="entry name" value="KINESIN-LIKE PROTEIN KLP-3"/>
    <property type="match status" value="1"/>
</dbReference>
<evidence type="ECO:0000259" key="11">
    <source>
        <dbReference type="PROSITE" id="PS50067"/>
    </source>
</evidence>
<dbReference type="EMBL" id="GBEZ01009249">
    <property type="protein sequence ID" value="JAC76327.1"/>
    <property type="molecule type" value="Transcribed_RNA"/>
</dbReference>
<dbReference type="Pfam" id="PF00307">
    <property type="entry name" value="CH"/>
    <property type="match status" value="1"/>
</dbReference>
<dbReference type="InterPro" id="IPR027417">
    <property type="entry name" value="P-loop_NTPase"/>
</dbReference>
<keyword evidence="3 7" id="KW-0547">Nucleotide-binding</keyword>
<evidence type="ECO:0000256" key="7">
    <source>
        <dbReference type="PROSITE-ProRule" id="PRU00283"/>
    </source>
</evidence>
<feature type="compositionally biased region" description="Polar residues" evidence="9">
    <location>
        <begin position="940"/>
        <end position="964"/>
    </location>
</feature>
<evidence type="ECO:0000256" key="5">
    <source>
        <dbReference type="ARBA" id="ARBA00023054"/>
    </source>
</evidence>
<dbReference type="FunFam" id="3.40.850.10:FF:000044">
    <property type="entry name" value="p-loop containing nucleoside triphosphate hydrolases superfamily protein"/>
    <property type="match status" value="1"/>
</dbReference>
<feature type="domain" description="Calponin-homology (CH)" evidence="10">
    <location>
        <begin position="74"/>
        <end position="191"/>
    </location>
</feature>
<dbReference type="GO" id="GO:0005874">
    <property type="term" value="C:microtubule"/>
    <property type="evidence" value="ECO:0007669"/>
    <property type="project" value="UniProtKB-KW"/>
</dbReference>
<evidence type="ECO:0000256" key="1">
    <source>
        <dbReference type="ARBA" id="ARBA00010899"/>
    </source>
</evidence>
<reference evidence="12" key="1">
    <citation type="submission" date="2014-05" db="EMBL/GenBank/DDBJ databases">
        <title>The transcriptome of the halophilic microalga Tetraselmis sp. GSL018 isolated from the Great Salt Lake, Utah.</title>
        <authorList>
            <person name="Jinkerson R.E."/>
            <person name="D'Adamo S."/>
            <person name="Posewitz M.C."/>
        </authorList>
    </citation>
    <scope>NUCLEOTIDE SEQUENCE</scope>
    <source>
        <strain evidence="12">GSL018</strain>
    </source>
</reference>
<evidence type="ECO:0000256" key="8">
    <source>
        <dbReference type="SAM" id="Coils"/>
    </source>
</evidence>
<comment type="similarity">
    <text evidence="1">Belongs to the TRAFAC class myosin-kinesin ATPase superfamily. Kinesin family. KIN-14 subfamily.</text>
</comment>
<name>A0A061RTY1_9CHLO</name>
<keyword evidence="2" id="KW-0493">Microtubule</keyword>
<dbReference type="GO" id="GO:0005524">
    <property type="term" value="F:ATP binding"/>
    <property type="evidence" value="ECO:0007669"/>
    <property type="project" value="UniProtKB-UniRule"/>
</dbReference>
<feature type="compositionally biased region" description="Polar residues" evidence="9">
    <location>
        <begin position="981"/>
        <end position="990"/>
    </location>
</feature>
<keyword evidence="6 7" id="KW-0505">Motor protein</keyword>
<evidence type="ECO:0000256" key="6">
    <source>
        <dbReference type="ARBA" id="ARBA00023175"/>
    </source>
</evidence>
<dbReference type="SMART" id="SM00033">
    <property type="entry name" value="CH"/>
    <property type="match status" value="1"/>
</dbReference>
<feature type="region of interest" description="Disordered" evidence="9">
    <location>
        <begin position="884"/>
        <end position="1045"/>
    </location>
</feature>
<dbReference type="InterPro" id="IPR001752">
    <property type="entry name" value="Kinesin_motor_dom"/>
</dbReference>
<dbReference type="PROSITE" id="PS50067">
    <property type="entry name" value="KINESIN_MOTOR_2"/>
    <property type="match status" value="1"/>
</dbReference>
<evidence type="ECO:0000256" key="3">
    <source>
        <dbReference type="ARBA" id="ARBA00022741"/>
    </source>
</evidence>
<dbReference type="InterPro" id="IPR027640">
    <property type="entry name" value="Kinesin-like_fam"/>
</dbReference>
<protein>
    <submittedName>
        <fullName evidence="12">Kinesin family member C2/C3</fullName>
    </submittedName>
</protein>
<dbReference type="GO" id="GO:0007018">
    <property type="term" value="P:microtubule-based movement"/>
    <property type="evidence" value="ECO:0007669"/>
    <property type="project" value="InterPro"/>
</dbReference>
<keyword evidence="4 7" id="KW-0067">ATP-binding</keyword>
<feature type="compositionally biased region" description="Polar residues" evidence="9">
    <location>
        <begin position="1028"/>
        <end position="1045"/>
    </location>
</feature>
<dbReference type="PANTHER" id="PTHR47972">
    <property type="entry name" value="KINESIN-LIKE PROTEIN KLP-3"/>
    <property type="match status" value="1"/>
</dbReference>
<evidence type="ECO:0000256" key="4">
    <source>
        <dbReference type="ARBA" id="ARBA00022840"/>
    </source>
</evidence>
<feature type="region of interest" description="Disordered" evidence="9">
    <location>
        <begin position="206"/>
        <end position="249"/>
    </location>
</feature>
<evidence type="ECO:0000256" key="9">
    <source>
        <dbReference type="SAM" id="MobiDB-lite"/>
    </source>
</evidence>
<feature type="region of interest" description="Disordered" evidence="9">
    <location>
        <begin position="279"/>
        <end position="299"/>
    </location>
</feature>
<dbReference type="GO" id="GO:0003777">
    <property type="term" value="F:microtubule motor activity"/>
    <property type="evidence" value="ECO:0007669"/>
    <property type="project" value="InterPro"/>
</dbReference>
<keyword evidence="5 8" id="KW-0175">Coiled coil</keyword>
<feature type="domain" description="Kinesin motor" evidence="11">
    <location>
        <begin position="460"/>
        <end position="784"/>
    </location>
</feature>
<proteinExistence type="inferred from homology"/>
<dbReference type="GO" id="GO:0008017">
    <property type="term" value="F:microtubule binding"/>
    <property type="evidence" value="ECO:0007669"/>
    <property type="project" value="InterPro"/>
</dbReference>
<dbReference type="Pfam" id="PF00225">
    <property type="entry name" value="Kinesin"/>
    <property type="match status" value="1"/>
</dbReference>
<sequence>MTVDGPNAQVGVLHPRLQSAQNRISSENSPYLVQKAGCETGSEALSPANLQSVMDDVRTLYSPTGSTAKQASLAERRSYVVEWIRSITGVQLPSDSDQVFRSKLRDGVLLCKILNAVKPGTITRIVDVNILDSNTGEVIQTMENVTNFLKGVHAVGLPGEYIFSVGDLEDDGPTERPRVVDCLICLKRMSEGQKLTGHFSTPARSPFAAFPYRRPSSTYARPPLGTPMSDSQSEGDDNGLTPPGGKAAAGKGVAAAVGVTRLMQQCTAMLRERMWTDTSQAGRTVQTPTPPRGMGGGTPESALEAMGPVLESVLGSLTQEYEKRLLAKDHEMKTMQDSLQAEQARRRALESELNLAKNALSLAEAQASSAGASAAQTEETSAAMEKVQTDLKTAQEESSRLRIELAEFEENAESAQKQLRLELLDAKERLDSLADLEEAYKKVCDENRNLYNTVQDLRGAIRVYCRVRPSGKTGDDSASCLDICDGEIACYNQKGHRKLFQFDKVFGEASTQDDVYGETAPLIRSVLDGYNVCIFAYGQTGSGKTHTMSGTNVVAPEGRGINYRSLDDLFNIAAQRSDEWQYSISVQMLEIYNETLRDLLVDGSVSRKDNRLDIRMTERSGNNVPDAMQVDVSCTEDVLEVMARGARNRAVGETKMNDRSSRSHQVLTVMVDGRNSVTGAHSHACLNLIDLAGSERVLRSEAAGDRLKEAQHINKSLSALGDVMNALANGSSHVPYRNSKLTQLLQDSLGGQAKTMMFMHIAPEMSSYGETVSTLGFGTRVAEVTLGAAKQNREGAELFAAREEIARLEAGNKGVDATVESLKAELASQRSDRAEALARAQRAEEELQAARQEMEKLKAAQPAPGPAQNKKSLALDLARIHENNEDLRGDSSHLKVVTTRESHLPSGVPSPAPRSVTSHVQRLRSKENSAARNAPASKLQRPQTARTEPQSSLDQTGSRGSLTSRGERPGTAHAGRRQSLGGPQTPSGIPSASRVPRYTRNASAASASASKPGPRTAASGSSGFGSSTNLNRSGRMSAGTTGRWI</sequence>
<dbReference type="AlphaFoldDB" id="A0A061RTY1"/>
<dbReference type="Gene3D" id="3.40.850.10">
    <property type="entry name" value="Kinesin motor domain"/>
    <property type="match status" value="1"/>
</dbReference>
<evidence type="ECO:0000259" key="10">
    <source>
        <dbReference type="PROSITE" id="PS50021"/>
    </source>
</evidence>
<dbReference type="InterPro" id="IPR036872">
    <property type="entry name" value="CH_dom_sf"/>
</dbReference>
<feature type="compositionally biased region" description="Low complexity" evidence="9">
    <location>
        <begin position="371"/>
        <end position="383"/>
    </location>
</feature>
<gene>
    <name evidence="12" type="primary">KIFC2_3</name>
    <name evidence="12" type="ORF">TSPGSL018_20490</name>
</gene>
<dbReference type="SUPFAM" id="SSF47576">
    <property type="entry name" value="Calponin-homology domain, CH-domain"/>
    <property type="match status" value="1"/>
</dbReference>
<feature type="binding site" evidence="7">
    <location>
        <begin position="538"/>
        <end position="545"/>
    </location>
    <ligand>
        <name>ATP</name>
        <dbReference type="ChEBI" id="CHEBI:30616"/>
    </ligand>
</feature>
<dbReference type="PROSITE" id="PS50021">
    <property type="entry name" value="CH"/>
    <property type="match status" value="1"/>
</dbReference>
<dbReference type="InterPro" id="IPR001715">
    <property type="entry name" value="CH_dom"/>
</dbReference>
<accession>A0A061RTY1</accession>
<dbReference type="PRINTS" id="PR00380">
    <property type="entry name" value="KINESINHEAVY"/>
</dbReference>
<dbReference type="SMART" id="SM00129">
    <property type="entry name" value="KISc"/>
    <property type="match status" value="1"/>
</dbReference>